<keyword evidence="3 6" id="KW-1133">Transmembrane helix</keyword>
<keyword evidence="9" id="KW-1185">Reference proteome</keyword>
<evidence type="ECO:0000313" key="9">
    <source>
        <dbReference type="Proteomes" id="UP001079657"/>
    </source>
</evidence>
<dbReference type="Pfam" id="PF06305">
    <property type="entry name" value="LapA_dom"/>
    <property type="match status" value="1"/>
</dbReference>
<keyword evidence="5" id="KW-0175">Coiled coil</keyword>
<sequence length="111" mass="12493">MRIGFILSLLFGVIVTIFAVQNAETVSINFFSNSIKISQALVIFISAISGALIITLLGLYREFRMKLKIRQQTKIISQLEKEISECKTKLDSSTQIISNESSIKNLEHNEN</sequence>
<evidence type="ECO:0000259" key="7">
    <source>
        <dbReference type="Pfam" id="PF06305"/>
    </source>
</evidence>
<accession>A0ABT4CJQ8</accession>
<dbReference type="RefSeq" id="WP_268047602.1">
    <property type="nucleotide sequence ID" value="NZ_JAPQES010000001.1"/>
</dbReference>
<evidence type="ECO:0000256" key="6">
    <source>
        <dbReference type="SAM" id="Phobius"/>
    </source>
</evidence>
<feature type="coiled-coil region" evidence="5">
    <location>
        <begin position="69"/>
        <end position="96"/>
    </location>
</feature>
<comment type="caution">
    <text evidence="8">The sequence shown here is derived from an EMBL/GenBank/DDBJ whole genome shotgun (WGS) entry which is preliminary data.</text>
</comment>
<evidence type="ECO:0000256" key="3">
    <source>
        <dbReference type="ARBA" id="ARBA00022989"/>
    </source>
</evidence>
<feature type="domain" description="Lipopolysaccharide assembly protein A" evidence="7">
    <location>
        <begin position="21"/>
        <end position="83"/>
    </location>
</feature>
<keyword evidence="4 6" id="KW-0472">Membrane</keyword>
<evidence type="ECO:0000256" key="4">
    <source>
        <dbReference type="ARBA" id="ARBA00023136"/>
    </source>
</evidence>
<keyword evidence="1" id="KW-1003">Cell membrane</keyword>
<dbReference type="Proteomes" id="UP001079657">
    <property type="component" value="Unassembled WGS sequence"/>
</dbReference>
<protein>
    <submittedName>
        <fullName evidence="8">LapA family protein</fullName>
    </submittedName>
</protein>
<evidence type="ECO:0000313" key="8">
    <source>
        <dbReference type="EMBL" id="MCY6369285.1"/>
    </source>
</evidence>
<dbReference type="PANTHER" id="PTHR41335:SF1">
    <property type="entry name" value="MEMBRANE PROTEIN"/>
    <property type="match status" value="1"/>
</dbReference>
<keyword evidence="2 6" id="KW-0812">Transmembrane</keyword>
<feature type="transmembrane region" description="Helical" evidence="6">
    <location>
        <begin position="39"/>
        <end position="60"/>
    </location>
</feature>
<organism evidence="8 9">
    <name type="scientific">Clostridium ganghwense</name>
    <dbReference type="NCBI Taxonomy" id="312089"/>
    <lineage>
        <taxon>Bacteria</taxon>
        <taxon>Bacillati</taxon>
        <taxon>Bacillota</taxon>
        <taxon>Clostridia</taxon>
        <taxon>Eubacteriales</taxon>
        <taxon>Clostridiaceae</taxon>
        <taxon>Clostridium</taxon>
    </lineage>
</organism>
<reference evidence="8" key="1">
    <citation type="submission" date="2022-12" db="EMBL/GenBank/DDBJ databases">
        <authorList>
            <person name="Wang J."/>
        </authorList>
    </citation>
    <scope>NUCLEOTIDE SEQUENCE</scope>
    <source>
        <strain evidence="8">HY-42-06</strain>
    </source>
</reference>
<dbReference type="PANTHER" id="PTHR41335">
    <property type="entry name" value="MEMBRANE PROTEIN-RELATED"/>
    <property type="match status" value="1"/>
</dbReference>
<proteinExistence type="predicted"/>
<name>A0ABT4CJQ8_9CLOT</name>
<dbReference type="InterPro" id="IPR010445">
    <property type="entry name" value="LapA_dom"/>
</dbReference>
<gene>
    <name evidence="8" type="ORF">OXH55_01325</name>
</gene>
<evidence type="ECO:0000256" key="2">
    <source>
        <dbReference type="ARBA" id="ARBA00022692"/>
    </source>
</evidence>
<evidence type="ECO:0000256" key="1">
    <source>
        <dbReference type="ARBA" id="ARBA00022475"/>
    </source>
</evidence>
<dbReference type="EMBL" id="JAPQES010000001">
    <property type="protein sequence ID" value="MCY6369285.1"/>
    <property type="molecule type" value="Genomic_DNA"/>
</dbReference>
<evidence type="ECO:0000256" key="5">
    <source>
        <dbReference type="SAM" id="Coils"/>
    </source>
</evidence>